<proteinExistence type="inferred from homology"/>
<gene>
    <name evidence="17" type="ordered locus">SAR116_0546</name>
</gene>
<organism evidence="17 18">
    <name type="scientific">Puniceispirillum marinum (strain IMCC1322)</name>
    <dbReference type="NCBI Taxonomy" id="488538"/>
    <lineage>
        <taxon>Bacteria</taxon>
        <taxon>Pseudomonadati</taxon>
        <taxon>Pseudomonadota</taxon>
        <taxon>Alphaproteobacteria</taxon>
        <taxon>Candidatus Puniceispirillales</taxon>
        <taxon>Candidatus Puniceispirillaceae</taxon>
        <taxon>Candidatus Puniceispirillum</taxon>
    </lineage>
</organism>
<evidence type="ECO:0000256" key="6">
    <source>
        <dbReference type="ARBA" id="ARBA00005159"/>
    </source>
</evidence>
<evidence type="ECO:0000256" key="8">
    <source>
        <dbReference type="ARBA" id="ARBA00022573"/>
    </source>
</evidence>
<evidence type="ECO:0000313" key="17">
    <source>
        <dbReference type="EMBL" id="ADE38789.1"/>
    </source>
</evidence>
<dbReference type="PANTHER" id="PTHR34848">
    <property type="match status" value="1"/>
</dbReference>
<dbReference type="AlphaFoldDB" id="D5BR92"/>
<comment type="pathway">
    <text evidence="6 14">Cofactor biosynthesis; adenosylcobalamin biosynthesis; adenosylcobalamin from cob(II)yrinate a,c-diamide: step 5/7.</text>
</comment>
<evidence type="ECO:0000256" key="16">
    <source>
        <dbReference type="PIRSR" id="PIRSR006135-2"/>
    </source>
</evidence>
<dbReference type="PIRSF" id="PIRSF006135">
    <property type="entry name" value="CobU"/>
    <property type="match status" value="1"/>
</dbReference>
<comment type="pathway">
    <text evidence="5 14">Cofactor biosynthesis; adenosylcobalamin biosynthesis; adenosylcobalamin from cob(II)yrinate a,c-diamide: step 6/7.</text>
</comment>
<dbReference type="UniPathway" id="UPA00148">
    <property type="reaction ID" value="UER00236"/>
</dbReference>
<evidence type="ECO:0000256" key="5">
    <source>
        <dbReference type="ARBA" id="ARBA00004692"/>
    </source>
</evidence>
<dbReference type="NCBIfam" id="NF004469">
    <property type="entry name" value="PRK05800.1"/>
    <property type="match status" value="1"/>
</dbReference>
<dbReference type="STRING" id="488538.SAR116_0546"/>
<name>D5BR92_PUNMI</name>
<dbReference type="GO" id="GO:0005525">
    <property type="term" value="F:GTP binding"/>
    <property type="evidence" value="ECO:0007669"/>
    <property type="project" value="UniProtKB-UniRule"/>
</dbReference>
<dbReference type="CDD" id="cd00544">
    <property type="entry name" value="CobU"/>
    <property type="match status" value="1"/>
</dbReference>
<feature type="binding site" evidence="16">
    <location>
        <begin position="42"/>
        <end position="44"/>
    </location>
    <ligand>
        <name>GTP</name>
        <dbReference type="ChEBI" id="CHEBI:37565"/>
    </ligand>
</feature>
<dbReference type="PANTHER" id="PTHR34848:SF1">
    <property type="entry name" value="BIFUNCTIONAL ADENOSYLCOBALAMIN BIOSYNTHESIS PROTEIN COBU"/>
    <property type="match status" value="1"/>
</dbReference>
<feature type="binding site" evidence="16">
    <location>
        <position position="70"/>
    </location>
    <ligand>
        <name>GTP</name>
        <dbReference type="ChEBI" id="CHEBI:37565"/>
    </ligand>
</feature>
<accession>D5BR92</accession>
<comment type="similarity">
    <text evidence="7 14">Belongs to the CobU/CobP family.</text>
</comment>
<evidence type="ECO:0000256" key="3">
    <source>
        <dbReference type="ARBA" id="ARBA00001522"/>
    </source>
</evidence>
<evidence type="ECO:0000256" key="4">
    <source>
        <dbReference type="ARBA" id="ARBA00003889"/>
    </source>
</evidence>
<keyword evidence="13 14" id="KW-0342">GTP-binding</keyword>
<dbReference type="RefSeq" id="WP_013045418.1">
    <property type="nucleotide sequence ID" value="NC_014010.1"/>
</dbReference>
<comment type="catalytic activity">
    <reaction evidence="1 14">
        <text>adenosylcob(III)inamide + ATP = adenosylcob(III)inamide phosphate + ADP + H(+)</text>
        <dbReference type="Rhea" id="RHEA:15769"/>
        <dbReference type="ChEBI" id="CHEBI:2480"/>
        <dbReference type="ChEBI" id="CHEBI:15378"/>
        <dbReference type="ChEBI" id="CHEBI:30616"/>
        <dbReference type="ChEBI" id="CHEBI:58502"/>
        <dbReference type="ChEBI" id="CHEBI:456216"/>
        <dbReference type="EC" id="2.7.1.156"/>
    </reaction>
</comment>
<evidence type="ECO:0000256" key="12">
    <source>
        <dbReference type="ARBA" id="ARBA00022840"/>
    </source>
</evidence>
<evidence type="ECO:0000256" key="9">
    <source>
        <dbReference type="ARBA" id="ARBA00022679"/>
    </source>
</evidence>
<dbReference type="EC" id="2.7.7.62" evidence="14"/>
<keyword evidence="12 14" id="KW-0067">ATP-binding</keyword>
<dbReference type="Pfam" id="PF02283">
    <property type="entry name" value="CobU"/>
    <property type="match status" value="1"/>
</dbReference>
<dbReference type="OrthoDB" id="9788370at2"/>
<reference evidence="17 18" key="1">
    <citation type="journal article" date="2010" name="J. Bacteriol.">
        <title>Complete genome sequence of "Candidatus Puniceispirillum marinum" IMCC1322, a representative of the SAR116 clade in the Alphaproteobacteria.</title>
        <authorList>
            <person name="Oh H.M."/>
            <person name="Kwon K.K."/>
            <person name="Kang I."/>
            <person name="Kang S.G."/>
            <person name="Lee J.H."/>
            <person name="Kim S.J."/>
            <person name="Cho J.C."/>
        </authorList>
    </citation>
    <scope>NUCLEOTIDE SEQUENCE [LARGE SCALE GENOMIC DNA]</scope>
    <source>
        <strain evidence="17 18">IMCC1322</strain>
    </source>
</reference>
<evidence type="ECO:0000313" key="18">
    <source>
        <dbReference type="Proteomes" id="UP000007460"/>
    </source>
</evidence>
<dbReference type="Gene3D" id="3.40.50.300">
    <property type="entry name" value="P-loop containing nucleotide triphosphate hydrolases"/>
    <property type="match status" value="1"/>
</dbReference>
<dbReference type="Proteomes" id="UP000007460">
    <property type="component" value="Chromosome"/>
</dbReference>
<feature type="binding site" evidence="16">
    <location>
        <position position="92"/>
    </location>
    <ligand>
        <name>GTP</name>
        <dbReference type="ChEBI" id="CHEBI:37565"/>
    </ligand>
</feature>
<keyword evidence="17" id="KW-0548">Nucleotidyltransferase</keyword>
<dbReference type="InterPro" id="IPR003203">
    <property type="entry name" value="CobU/CobP"/>
</dbReference>
<comment type="catalytic activity">
    <reaction evidence="2 14">
        <text>adenosylcob(III)inamide phosphate + GTP + H(+) = adenosylcob(III)inamide-GDP + diphosphate</text>
        <dbReference type="Rhea" id="RHEA:22712"/>
        <dbReference type="ChEBI" id="CHEBI:15378"/>
        <dbReference type="ChEBI" id="CHEBI:33019"/>
        <dbReference type="ChEBI" id="CHEBI:37565"/>
        <dbReference type="ChEBI" id="CHEBI:58502"/>
        <dbReference type="ChEBI" id="CHEBI:60487"/>
        <dbReference type="EC" id="2.7.7.62"/>
    </reaction>
</comment>
<dbReference type="GO" id="GO:0009236">
    <property type="term" value="P:cobalamin biosynthetic process"/>
    <property type="evidence" value="ECO:0007669"/>
    <property type="project" value="UniProtKB-UniRule"/>
</dbReference>
<dbReference type="SUPFAM" id="SSF52540">
    <property type="entry name" value="P-loop containing nucleoside triphosphate hydrolases"/>
    <property type="match status" value="1"/>
</dbReference>
<dbReference type="HOGENOM" id="CLU_094161_0_1_5"/>
<protein>
    <recommendedName>
        <fullName evidence="14">Bifunctional adenosylcobalamin biosynthesis protein</fullName>
        <ecNumber evidence="14">2.7.1.156</ecNumber>
        <ecNumber evidence="14">2.7.7.62</ecNumber>
    </recommendedName>
</protein>
<evidence type="ECO:0000256" key="1">
    <source>
        <dbReference type="ARBA" id="ARBA00000312"/>
    </source>
</evidence>
<dbReference type="EC" id="2.7.1.156" evidence="14"/>
<dbReference type="InterPro" id="IPR027417">
    <property type="entry name" value="P-loop_NTPase"/>
</dbReference>
<evidence type="ECO:0000256" key="15">
    <source>
        <dbReference type="PIRSR" id="PIRSR006135-1"/>
    </source>
</evidence>
<dbReference type="EMBL" id="CP001751">
    <property type="protein sequence ID" value="ADE38789.1"/>
    <property type="molecule type" value="Genomic_DNA"/>
</dbReference>
<feature type="active site" description="GMP-histidine intermediate" evidence="15">
    <location>
        <position position="58"/>
    </location>
</feature>
<feature type="binding site" evidence="16">
    <location>
        <begin position="10"/>
        <end position="17"/>
    </location>
    <ligand>
        <name>GTP</name>
        <dbReference type="ChEBI" id="CHEBI:37565"/>
    </ligand>
</feature>
<keyword evidence="8 14" id="KW-0169">Cobalamin biosynthesis</keyword>
<comment type="catalytic activity">
    <reaction evidence="3">
        <text>adenosylcob(III)inamide + GTP = adenosylcob(III)inamide phosphate + GDP + H(+)</text>
        <dbReference type="Rhea" id="RHEA:15765"/>
        <dbReference type="ChEBI" id="CHEBI:2480"/>
        <dbReference type="ChEBI" id="CHEBI:15378"/>
        <dbReference type="ChEBI" id="CHEBI:37565"/>
        <dbReference type="ChEBI" id="CHEBI:58189"/>
        <dbReference type="ChEBI" id="CHEBI:58502"/>
        <dbReference type="EC" id="2.7.1.156"/>
    </reaction>
</comment>
<keyword evidence="9 14" id="KW-0808">Transferase</keyword>
<evidence type="ECO:0000256" key="13">
    <source>
        <dbReference type="ARBA" id="ARBA00023134"/>
    </source>
</evidence>
<dbReference type="eggNOG" id="COG2087">
    <property type="taxonomic scope" value="Bacteria"/>
</dbReference>
<evidence type="ECO:0000256" key="11">
    <source>
        <dbReference type="ARBA" id="ARBA00022777"/>
    </source>
</evidence>
<evidence type="ECO:0000256" key="2">
    <source>
        <dbReference type="ARBA" id="ARBA00000711"/>
    </source>
</evidence>
<keyword evidence="18" id="KW-1185">Reference proteome</keyword>
<dbReference type="GO" id="GO:0008820">
    <property type="term" value="F:cobinamide phosphate guanylyltransferase activity"/>
    <property type="evidence" value="ECO:0007669"/>
    <property type="project" value="UniProtKB-UniRule"/>
</dbReference>
<comment type="function">
    <text evidence="4 14">Catalyzes ATP-dependent phosphorylation of adenosylcobinamide and addition of GMP to adenosylcobinamide phosphate.</text>
</comment>
<keyword evidence="11 14" id="KW-0418">Kinase</keyword>
<keyword evidence="10 14" id="KW-0547">Nucleotide-binding</keyword>
<dbReference type="KEGG" id="apb:SAR116_0546"/>
<sequence length="178" mass="19605">MPHDIHFVLGGARSGKSRIAENLAFDSFKTMASDDAQLLYIATAQAFDDEMQARIDLHQQRRGDAWKLVEAPIDLADNIKLYDNPHTVMLIDCLSVWVTNLLIGDQDIKAESEKLCHGLDNSQATIFCVASETGLGIVPDNALSRQFRDESGLLNQHVAALADHVYFVTAGLVSKLKP</sequence>
<evidence type="ECO:0000256" key="7">
    <source>
        <dbReference type="ARBA" id="ARBA00007490"/>
    </source>
</evidence>
<dbReference type="GO" id="GO:0005524">
    <property type="term" value="F:ATP binding"/>
    <property type="evidence" value="ECO:0007669"/>
    <property type="project" value="UniProtKB-UniRule"/>
</dbReference>
<dbReference type="GO" id="GO:0043752">
    <property type="term" value="F:adenosylcobinamide kinase activity"/>
    <property type="evidence" value="ECO:0007669"/>
    <property type="project" value="UniProtKB-EC"/>
</dbReference>
<evidence type="ECO:0000256" key="10">
    <source>
        <dbReference type="ARBA" id="ARBA00022741"/>
    </source>
</evidence>
<evidence type="ECO:0000256" key="14">
    <source>
        <dbReference type="PIRNR" id="PIRNR006135"/>
    </source>
</evidence>